<reference evidence="3" key="2">
    <citation type="submission" date="2015-01" db="EMBL/GenBank/DDBJ databases">
        <title>Evolutionary Origins and Diversification of the Mycorrhizal Mutualists.</title>
        <authorList>
            <consortium name="DOE Joint Genome Institute"/>
            <consortium name="Mycorrhizal Genomics Consortium"/>
            <person name="Kohler A."/>
            <person name="Kuo A."/>
            <person name="Nagy L.G."/>
            <person name="Floudas D."/>
            <person name="Copeland A."/>
            <person name="Barry K.W."/>
            <person name="Cichocki N."/>
            <person name="Veneault-Fourrey C."/>
            <person name="LaButti K."/>
            <person name="Lindquist E.A."/>
            <person name="Lipzen A."/>
            <person name="Lundell T."/>
            <person name="Morin E."/>
            <person name="Murat C."/>
            <person name="Riley R."/>
            <person name="Ohm R."/>
            <person name="Sun H."/>
            <person name="Tunlid A."/>
            <person name="Henrissat B."/>
            <person name="Grigoriev I.V."/>
            <person name="Hibbett D.S."/>
            <person name="Martin F."/>
        </authorList>
    </citation>
    <scope>NUCLEOTIDE SEQUENCE [LARGE SCALE GENOMIC DNA]</scope>
    <source>
        <strain evidence="3">MUT 4182</strain>
    </source>
</reference>
<name>A0A0C3QIW5_9AGAM</name>
<feature type="compositionally biased region" description="Basic and acidic residues" evidence="1">
    <location>
        <begin position="130"/>
        <end position="140"/>
    </location>
</feature>
<feature type="compositionally biased region" description="Basic and acidic residues" evidence="1">
    <location>
        <begin position="879"/>
        <end position="897"/>
    </location>
</feature>
<feature type="compositionally biased region" description="Polar residues" evidence="1">
    <location>
        <begin position="914"/>
        <end position="929"/>
    </location>
</feature>
<feature type="compositionally biased region" description="Low complexity" evidence="1">
    <location>
        <begin position="1726"/>
        <end position="1737"/>
    </location>
</feature>
<feature type="region of interest" description="Disordered" evidence="1">
    <location>
        <begin position="268"/>
        <end position="330"/>
    </location>
</feature>
<reference evidence="2 3" key="1">
    <citation type="submission" date="2014-04" db="EMBL/GenBank/DDBJ databases">
        <authorList>
            <consortium name="DOE Joint Genome Institute"/>
            <person name="Kuo A."/>
            <person name="Girlanda M."/>
            <person name="Perotto S."/>
            <person name="Kohler A."/>
            <person name="Nagy L.G."/>
            <person name="Floudas D."/>
            <person name="Copeland A."/>
            <person name="Barry K.W."/>
            <person name="Cichocki N."/>
            <person name="Veneault-Fourrey C."/>
            <person name="LaButti K."/>
            <person name="Lindquist E.A."/>
            <person name="Lipzen A."/>
            <person name="Lundell T."/>
            <person name="Morin E."/>
            <person name="Murat C."/>
            <person name="Sun H."/>
            <person name="Tunlid A."/>
            <person name="Henrissat B."/>
            <person name="Grigoriev I.V."/>
            <person name="Hibbett D.S."/>
            <person name="Martin F."/>
            <person name="Nordberg H.P."/>
            <person name="Cantor M.N."/>
            <person name="Hua S.X."/>
        </authorList>
    </citation>
    <scope>NUCLEOTIDE SEQUENCE [LARGE SCALE GENOMIC DNA]</scope>
    <source>
        <strain evidence="2 3">MUT 4182</strain>
    </source>
</reference>
<sequence length="1829" mass="201369">MEASDQLNVASPADPSPSTFLLNSAAASDQDPLLKKPSPLDERADLSAGANDVAKSKAHADANDDRAKRRAEKKAMKKALKEGQTLVQQSTSEGDGPASVDDVYHIKRELKAREAELKEAKRALKKARKLEKQLGKENNKEKKRQRSPSPGVQAQEAEARLQGPDNLDRETEKRRQKRIRTDIGHGELDGLHNGDAAEADRGERKRKRDEGRDRSPAPASEAPIHDARQSERAFKKKKFVPIFPEDLLPVQAPGEPLSLVDPNQDLANRFASSRDSSAPSKSLDINGSHLEEGSVAPTHGYQMSTATGTDVEPPSPAVLPTAQQSHNEPADISNEHGAAVQLPQAQPGFYSTFYYPLRTQPLQVPTGKLSAKAKKERYKGLTTDEITKREEEYERLSKDCPKVFQEAFKHTARGRLDKVAHHWLVPRVQNYYLTQPDGRSGLLDRIVRDLVNEFPDLHPNFLKLKDSSMEKDYLASLRNMVSVAASGVKSALGNPTKVENIDKDIIKFLTGTTVAPRAHDLWAKCMIKKAKEEAEKLGESDTDRPERPSDRTPNILTDWEAHFDEAVKIHGKKYANSHRLELEQDFRKKKFEELLPEERKIWDVQAATFEKPYDRLEVVANGLPFMNHVFKRFAETAEIPMLVLLGAPDFRNPREVIIYHDTYSPAPSNVPDFFNGPDRFGEKVLVPAFRAFIEKCLGDSADHVATEGISLPTAPEPSPDGIEPEADPSLMQVEEVTSFGLTARSGVRFVVTPAPKDWLVPSKEQDNVKKEIKSYISETFKKAYNKRRCKFATLSARADQFFEPSILPTTKFVTVLENDGTTSFKEGKFAQIVAPSDPLAMPWYHVKAWYDLLKNPQSRFIWRIEESTAVANIINPPKSVKDSLEKPHSEDPVDRKAGKGKNGPKPRRNPKPATSNNAQTSSDGSAKSNPRSKKKSISESESEAVLSENSAKSSPFTLQSDSSSGESYDPNAEYVLRPQTISRSGRRSAPPAATPRNSSTAQAFGAGAGNSSVAPAAACDDDSDKVRTEPGDTTQPAPVPQRPNVLPCASEALLVSPEKTSTGRSQPNLSEATPLYILKPCVEPHATNIPSELEAMLENVRDLSLSLPKTSRAGTPPTLDLYAALNCCVRLDVMFPARQPPALSLPSAAGLNDTVPNRLKIFWDNINDPFKPVPLFLAATQLATDAGTDVRSVALEVERVSVCLVDILEGHDLIEDGQFGANSCVSWTRYLVLLARYLKFIQSVEPSERNDGSEGLGILHERVLDLTIIHLALRYCVGVMVSHIQSFPAPSASPSIANTISTLGSSWVRLIKRLSCPINKLSLNQVCGTNWAHAVDPSGQPAASEPFSHLGNASQQWITVRATSNLYDAIIELEKDLHSDADLINEMSIYEQLTFLASFFAVHANEKIRGCDEDWLGIVDGVLEAIESQEGGGERHETELKPRQPPPTLVSSGQTNPTIQKRERPRPYDKNSWHPGDTARVIVDEKEQEVVFAVKQKYGGSRSLVMANAKTMKELFAPDGETPLPLPQFSDDLLISRGPNDITALARYRVPGHWDLPNLEFSDTMRPELAGYFAQFERFADSNDDPDELEKLGFKPPEYFIKQYQARAAKEFVKLHTDSAEVAAPHFPADALVTASREPRAGRKSHPFNVDTRTEGSVQETGGDGNSTPPPEKEEVAREELGKGSGEQGGSNEGEPVEPVREGDEEEEVENVLGEDVHMENASTPKQTGKASTTSKKTGPKKEKGRQASGSKKNDQKPKPVTSTKPATIKERSLPTRSSSRLRTADTDTAQAPEAGPSQTTRRTSLRNNKDVPDPTPQTTRGPTTRSKG</sequence>
<evidence type="ECO:0000256" key="1">
    <source>
        <dbReference type="SAM" id="MobiDB-lite"/>
    </source>
</evidence>
<feature type="compositionally biased region" description="Basic residues" evidence="1">
    <location>
        <begin position="898"/>
        <end position="910"/>
    </location>
</feature>
<feature type="compositionally biased region" description="Basic and acidic residues" evidence="1">
    <location>
        <begin position="54"/>
        <end position="67"/>
    </location>
</feature>
<feature type="compositionally biased region" description="Basic and acidic residues" evidence="1">
    <location>
        <begin position="223"/>
        <end position="233"/>
    </location>
</feature>
<feature type="region of interest" description="Disordered" evidence="1">
    <location>
        <begin position="534"/>
        <end position="554"/>
    </location>
</feature>
<feature type="compositionally biased region" description="Polar residues" evidence="1">
    <location>
        <begin position="16"/>
        <end position="27"/>
    </location>
</feature>
<feature type="region of interest" description="Disordered" evidence="1">
    <location>
        <begin position="1634"/>
        <end position="1829"/>
    </location>
</feature>
<feature type="compositionally biased region" description="Low complexity" evidence="1">
    <location>
        <begin position="273"/>
        <end position="282"/>
    </location>
</feature>
<feature type="compositionally biased region" description="Polar residues" evidence="1">
    <location>
        <begin position="947"/>
        <end position="966"/>
    </location>
</feature>
<feature type="compositionally biased region" description="Basic and acidic residues" evidence="1">
    <location>
        <begin position="1460"/>
        <end position="1472"/>
    </location>
</feature>
<gene>
    <name evidence="2" type="ORF">M407DRAFT_23838</name>
</gene>
<dbReference type="Proteomes" id="UP000054248">
    <property type="component" value="Unassembled WGS sequence"/>
</dbReference>
<protein>
    <submittedName>
        <fullName evidence="2">Uncharacterized protein</fullName>
    </submittedName>
</protein>
<feature type="compositionally biased region" description="Polar residues" evidence="1">
    <location>
        <begin position="1797"/>
        <end position="1807"/>
    </location>
</feature>
<proteinExistence type="predicted"/>
<evidence type="ECO:0000313" key="2">
    <source>
        <dbReference type="EMBL" id="KIO26896.1"/>
    </source>
</evidence>
<feature type="compositionally biased region" description="Basic and acidic residues" evidence="1">
    <location>
        <begin position="534"/>
        <end position="550"/>
    </location>
</feature>
<feature type="compositionally biased region" description="Basic and acidic residues" evidence="1">
    <location>
        <begin position="166"/>
        <end position="192"/>
    </location>
</feature>
<organism evidence="2 3">
    <name type="scientific">Tulasnella calospora MUT 4182</name>
    <dbReference type="NCBI Taxonomy" id="1051891"/>
    <lineage>
        <taxon>Eukaryota</taxon>
        <taxon>Fungi</taxon>
        <taxon>Dikarya</taxon>
        <taxon>Basidiomycota</taxon>
        <taxon>Agaricomycotina</taxon>
        <taxon>Agaricomycetes</taxon>
        <taxon>Cantharellales</taxon>
        <taxon>Tulasnellaceae</taxon>
        <taxon>Tulasnella</taxon>
    </lineage>
</organism>
<feature type="compositionally biased region" description="Basic and acidic residues" evidence="1">
    <location>
        <begin position="1432"/>
        <end position="1442"/>
    </location>
</feature>
<feature type="compositionally biased region" description="Gly residues" evidence="1">
    <location>
        <begin position="1683"/>
        <end position="1692"/>
    </location>
</feature>
<feature type="compositionally biased region" description="Basic and acidic residues" evidence="1">
    <location>
        <begin position="1740"/>
        <end position="1758"/>
    </location>
</feature>
<feature type="compositionally biased region" description="Basic and acidic residues" evidence="1">
    <location>
        <begin position="1671"/>
        <end position="1682"/>
    </location>
</feature>
<dbReference type="EMBL" id="KN823017">
    <property type="protein sequence ID" value="KIO26896.1"/>
    <property type="molecule type" value="Genomic_DNA"/>
</dbReference>
<accession>A0A0C3QIW5</accession>
<feature type="region of interest" description="Disordered" evidence="1">
    <location>
        <begin position="878"/>
        <end position="1044"/>
    </location>
</feature>
<feature type="compositionally biased region" description="Polar residues" evidence="1">
    <location>
        <begin position="1449"/>
        <end position="1459"/>
    </location>
</feature>
<feature type="compositionally biased region" description="Basic and acidic residues" evidence="1">
    <location>
        <begin position="198"/>
        <end position="215"/>
    </location>
</feature>
<keyword evidence="3" id="KW-1185">Reference proteome</keyword>
<feature type="compositionally biased region" description="Basic and acidic residues" evidence="1">
    <location>
        <begin position="32"/>
        <end position="45"/>
    </location>
</feature>
<feature type="region of interest" description="Disordered" evidence="1">
    <location>
        <begin position="1428"/>
        <end position="1477"/>
    </location>
</feature>
<feature type="region of interest" description="Disordered" evidence="1">
    <location>
        <begin position="1"/>
        <end position="101"/>
    </location>
</feature>
<feature type="compositionally biased region" description="Low complexity" evidence="1">
    <location>
        <begin position="1817"/>
        <end position="1829"/>
    </location>
</feature>
<feature type="compositionally biased region" description="Basic residues" evidence="1">
    <location>
        <begin position="68"/>
        <end position="78"/>
    </location>
</feature>
<dbReference type="HOGENOM" id="CLU_237392_0_0_1"/>
<evidence type="ECO:0000313" key="3">
    <source>
        <dbReference type="Proteomes" id="UP000054248"/>
    </source>
</evidence>
<feature type="region of interest" description="Disordered" evidence="1">
    <location>
        <begin position="120"/>
        <end position="233"/>
    </location>
</feature>
<dbReference type="OrthoDB" id="3256664at2759"/>